<protein>
    <submittedName>
        <fullName evidence="2">Uncharacterized protein</fullName>
    </submittedName>
</protein>
<reference evidence="2" key="1">
    <citation type="submission" date="2021-03" db="EMBL/GenBank/DDBJ databases">
        <title>Draft genome sequence of rust myrtle Austropuccinia psidii MF-1, a brazilian biotype.</title>
        <authorList>
            <person name="Quecine M.C."/>
            <person name="Pachon D.M.R."/>
            <person name="Bonatelli M.L."/>
            <person name="Correr F.H."/>
            <person name="Franceschini L.M."/>
            <person name="Leite T.F."/>
            <person name="Margarido G.R.A."/>
            <person name="Almeida C.A."/>
            <person name="Ferrarezi J.A."/>
            <person name="Labate C.A."/>
        </authorList>
    </citation>
    <scope>NUCLEOTIDE SEQUENCE</scope>
    <source>
        <strain evidence="2">MF-1</strain>
    </source>
</reference>
<keyword evidence="3" id="KW-1185">Reference proteome</keyword>
<dbReference type="AlphaFoldDB" id="A0A9Q3PET4"/>
<accession>A0A9Q3PET4</accession>
<evidence type="ECO:0000313" key="3">
    <source>
        <dbReference type="Proteomes" id="UP000765509"/>
    </source>
</evidence>
<dbReference type="Proteomes" id="UP000765509">
    <property type="component" value="Unassembled WGS sequence"/>
</dbReference>
<feature type="signal peptide" evidence="1">
    <location>
        <begin position="1"/>
        <end position="27"/>
    </location>
</feature>
<evidence type="ECO:0000313" key="2">
    <source>
        <dbReference type="EMBL" id="MBW0557391.1"/>
    </source>
</evidence>
<dbReference type="EMBL" id="AVOT02065228">
    <property type="protein sequence ID" value="MBW0557391.1"/>
    <property type="molecule type" value="Genomic_DNA"/>
</dbReference>
<keyword evidence="1" id="KW-0732">Signal</keyword>
<comment type="caution">
    <text evidence="2">The sequence shown here is derived from an EMBL/GenBank/DDBJ whole genome shotgun (WGS) entry which is preliminary data.</text>
</comment>
<organism evidence="2 3">
    <name type="scientific">Austropuccinia psidii MF-1</name>
    <dbReference type="NCBI Taxonomy" id="1389203"/>
    <lineage>
        <taxon>Eukaryota</taxon>
        <taxon>Fungi</taxon>
        <taxon>Dikarya</taxon>
        <taxon>Basidiomycota</taxon>
        <taxon>Pucciniomycotina</taxon>
        <taxon>Pucciniomycetes</taxon>
        <taxon>Pucciniales</taxon>
        <taxon>Sphaerophragmiaceae</taxon>
        <taxon>Austropuccinia</taxon>
    </lineage>
</organism>
<name>A0A9Q3PET4_9BASI</name>
<proteinExistence type="predicted"/>
<evidence type="ECO:0000256" key="1">
    <source>
        <dbReference type="SAM" id="SignalP"/>
    </source>
</evidence>
<sequence>MAHVRWHATVHLSWFLGLVQDPAASQAIPYAFPGSQCVTLKALCCKSLCRGSLPIMPTTPHACPGSQCFTCKILTPVQAPDNSNNCLCQGSLETASTLPYVGSGTRRFTPKYLCLCRFLTAQRIAYARAGFQQFACKSLLLYRFPKLTKHILMLVQVPNISDHSLQLGSLPKILKIPSTTKINSM</sequence>
<feature type="chain" id="PRO_5040333420" evidence="1">
    <location>
        <begin position="28"/>
        <end position="185"/>
    </location>
</feature>
<gene>
    <name evidence="2" type="ORF">O181_097106</name>
</gene>